<proteinExistence type="predicted"/>
<sequence length="383" mass="39667">MEVVLTGTFDVHNYGDLLFPLIAAGRMAEWGVTVRPASPTGRGVVWRDAVTPEPLMEALFGPRGYDGVLIGGGNIIHARPVTLPDYAECAEWAYGALWLGAALAGARRGVPVLWNAPGVPHAFEPREAGFVAAALAASGYVAVRDAASAAFLAPFQARVVPDTALGLARLWPKAGLAADFRRMVERTGADGAARFLAVHVKARSVAGPVEGLAPLLDAVCAKAGLVPVLIGIGACHGDDVATDRLAAAMTGPRVNLSRPEGLREIAAAIAFSQGYVGASMHGYVTAAAYGVAGVIVGRPKLVKMAGVLAHLGRPQDEVADWAAALALTEGFGPREMPASVTTALDAHWRALAEAVLRPVPIPAPVPAPVLAAESWFSRLPMAS</sequence>
<comment type="caution">
    <text evidence="2">The sequence shown here is derived from an EMBL/GenBank/DDBJ whole genome shotgun (WGS) entry which is preliminary data.</text>
</comment>
<dbReference type="Proteomes" id="UP000555411">
    <property type="component" value="Unassembled WGS sequence"/>
</dbReference>
<keyword evidence="3" id="KW-1185">Reference proteome</keyword>
<dbReference type="AlphaFoldDB" id="A0A842I5U0"/>
<feature type="domain" description="Polysaccharide pyruvyl transferase" evidence="1">
    <location>
        <begin position="65"/>
        <end position="297"/>
    </location>
</feature>
<dbReference type="RefSeq" id="WP_185796310.1">
    <property type="nucleotide sequence ID" value="NZ_JACLQD010000001.1"/>
</dbReference>
<gene>
    <name evidence="2" type="ORF">H7F16_04415</name>
</gene>
<dbReference type="Pfam" id="PF04230">
    <property type="entry name" value="PS_pyruv_trans"/>
    <property type="match status" value="1"/>
</dbReference>
<keyword evidence="2" id="KW-0808">Transferase</keyword>
<evidence type="ECO:0000259" key="1">
    <source>
        <dbReference type="Pfam" id="PF04230"/>
    </source>
</evidence>
<dbReference type="GO" id="GO:0016740">
    <property type="term" value="F:transferase activity"/>
    <property type="evidence" value="ECO:0007669"/>
    <property type="project" value="UniProtKB-KW"/>
</dbReference>
<organism evidence="2 3">
    <name type="scientific">Paragemmobacter straminiformis</name>
    <dbReference type="NCBI Taxonomy" id="2045119"/>
    <lineage>
        <taxon>Bacteria</taxon>
        <taxon>Pseudomonadati</taxon>
        <taxon>Pseudomonadota</taxon>
        <taxon>Alphaproteobacteria</taxon>
        <taxon>Rhodobacterales</taxon>
        <taxon>Paracoccaceae</taxon>
        <taxon>Paragemmobacter</taxon>
    </lineage>
</organism>
<reference evidence="2 3" key="1">
    <citation type="journal article" date="2017" name="Int. J. Syst. Evol. Microbiol.">
        <title>Gemmobacter straminiformis sp. nov., isolated from an artificial fountain.</title>
        <authorList>
            <person name="Kang J.Y."/>
            <person name="Kim M.J."/>
            <person name="Chun J."/>
            <person name="Son K.P."/>
            <person name="Jahng K.Y."/>
        </authorList>
    </citation>
    <scope>NUCLEOTIDE SEQUENCE [LARGE SCALE GENOMIC DNA]</scope>
    <source>
        <strain evidence="2 3">CAM-8</strain>
    </source>
</reference>
<protein>
    <submittedName>
        <fullName evidence="2">Polysaccharide pyruvyl transferase family protein</fullName>
    </submittedName>
</protein>
<name>A0A842I5U0_9RHOB</name>
<evidence type="ECO:0000313" key="2">
    <source>
        <dbReference type="EMBL" id="MBC2834737.1"/>
    </source>
</evidence>
<accession>A0A842I5U0</accession>
<evidence type="ECO:0000313" key="3">
    <source>
        <dbReference type="Proteomes" id="UP000555411"/>
    </source>
</evidence>
<dbReference type="EMBL" id="JACLQD010000001">
    <property type="protein sequence ID" value="MBC2834737.1"/>
    <property type="molecule type" value="Genomic_DNA"/>
</dbReference>
<dbReference type="InterPro" id="IPR007345">
    <property type="entry name" value="Polysacch_pyruvyl_Trfase"/>
</dbReference>